<dbReference type="PANTHER" id="PTHR47510:SF3">
    <property type="entry name" value="ENDO_EXONUCLEASE_PHOSPHATASE DOMAIN-CONTAINING PROTEIN"/>
    <property type="match status" value="1"/>
</dbReference>
<accession>A0A3M6USE9</accession>
<organism evidence="1 2">
    <name type="scientific">Pocillopora damicornis</name>
    <name type="common">Cauliflower coral</name>
    <name type="synonym">Millepora damicornis</name>
    <dbReference type="NCBI Taxonomy" id="46731"/>
    <lineage>
        <taxon>Eukaryota</taxon>
        <taxon>Metazoa</taxon>
        <taxon>Cnidaria</taxon>
        <taxon>Anthozoa</taxon>
        <taxon>Hexacorallia</taxon>
        <taxon>Scleractinia</taxon>
        <taxon>Astrocoeniina</taxon>
        <taxon>Pocilloporidae</taxon>
        <taxon>Pocillopora</taxon>
    </lineage>
</organism>
<protein>
    <submittedName>
        <fullName evidence="1">Uncharacterized protein</fullName>
    </submittedName>
</protein>
<dbReference type="Proteomes" id="UP000275408">
    <property type="component" value="Unassembled WGS sequence"/>
</dbReference>
<dbReference type="EMBL" id="RCHS01000826">
    <property type="protein sequence ID" value="RMX56591.1"/>
    <property type="molecule type" value="Genomic_DNA"/>
</dbReference>
<evidence type="ECO:0000313" key="2">
    <source>
        <dbReference type="Proteomes" id="UP000275408"/>
    </source>
</evidence>
<dbReference type="AlphaFoldDB" id="A0A3M6USE9"/>
<proteinExistence type="predicted"/>
<comment type="caution">
    <text evidence="1">The sequence shown here is derived from an EMBL/GenBank/DDBJ whole genome shotgun (WGS) entry which is preliminary data.</text>
</comment>
<name>A0A3M6USE9_POCDA</name>
<sequence>MYIKSSIPFTVLEDPEDEKCSFEVLWIKMRPTRLPRGISSIIAVLGDLNHLNDPRRKSNFKLKQIVHFPTRGQNTLDKILTNLQDYYDTPVERPAFGLSDHSSVEVQPKQRVKTSQTIQTVISRELRPSNRVAMQTYLYEVDVTAAMIRAMTTCKGKVSMLQTIIKTGLDSILPADEAQNFPPNRTTMDKFNR</sequence>
<dbReference type="PANTHER" id="PTHR47510">
    <property type="entry name" value="REVERSE TRANSCRIPTASE DOMAIN-CONTAINING PROTEIN"/>
    <property type="match status" value="1"/>
</dbReference>
<reference evidence="1 2" key="1">
    <citation type="journal article" date="2018" name="Sci. Rep.">
        <title>Comparative analysis of the Pocillopora damicornis genome highlights role of immune system in coral evolution.</title>
        <authorList>
            <person name="Cunning R."/>
            <person name="Bay R.A."/>
            <person name="Gillette P."/>
            <person name="Baker A.C."/>
            <person name="Traylor-Knowles N."/>
        </authorList>
    </citation>
    <scope>NUCLEOTIDE SEQUENCE [LARGE SCALE GENOMIC DNA]</scope>
    <source>
        <strain evidence="1">RSMAS</strain>
        <tissue evidence="1">Whole animal</tissue>
    </source>
</reference>
<keyword evidence="2" id="KW-1185">Reference proteome</keyword>
<evidence type="ECO:0000313" key="1">
    <source>
        <dbReference type="EMBL" id="RMX56591.1"/>
    </source>
</evidence>
<gene>
    <name evidence="1" type="ORF">pdam_00002361</name>
</gene>